<dbReference type="Proteomes" id="UP000315647">
    <property type="component" value="Chromosome"/>
</dbReference>
<dbReference type="EMBL" id="CP037421">
    <property type="protein sequence ID" value="QDT27364.1"/>
    <property type="molecule type" value="Genomic_DNA"/>
</dbReference>
<sequence length="279" mass="30433">MSSGDENQEEREPDLREFRVGVRVDLEEGLQSIGMEVVNGLINLGGRIVALEGGGAIMRKLDPHEEKLEKMTLAGCDMQVIMDVSGIGETPASQEHDRLYRAGLDLINPYMQIVGRETQPADSETAQEELKRGIEMLKWVLEINPGNGSAWWIIGKAEQALDNTEAACDAFRQAYRLKDNNADTAREYMYECLKLGRTAQAIAAARHAKELKPDDMGLVANLALALLIGGELDEAAEEIEVAVAGAPDDPINVNLQQRIAEVRAGTVPPPKNLADMDGT</sequence>
<keyword evidence="2" id="KW-1185">Reference proteome</keyword>
<dbReference type="SUPFAM" id="SSF48452">
    <property type="entry name" value="TPR-like"/>
    <property type="match status" value="1"/>
</dbReference>
<protein>
    <submittedName>
        <fullName evidence="1">Tetratricopeptide repeat protein</fullName>
    </submittedName>
</protein>
<dbReference type="RefSeq" id="WP_145449683.1">
    <property type="nucleotide sequence ID" value="NZ_CP037421.1"/>
</dbReference>
<dbReference type="InterPro" id="IPR011990">
    <property type="entry name" value="TPR-like_helical_dom_sf"/>
</dbReference>
<reference evidence="1 2" key="1">
    <citation type="submission" date="2019-03" db="EMBL/GenBank/DDBJ databases">
        <title>Deep-cultivation of Planctomycetes and their phenomic and genomic characterization uncovers novel biology.</title>
        <authorList>
            <person name="Wiegand S."/>
            <person name="Jogler M."/>
            <person name="Boedeker C."/>
            <person name="Pinto D."/>
            <person name="Vollmers J."/>
            <person name="Rivas-Marin E."/>
            <person name="Kohn T."/>
            <person name="Peeters S.H."/>
            <person name="Heuer A."/>
            <person name="Rast P."/>
            <person name="Oberbeckmann S."/>
            <person name="Bunk B."/>
            <person name="Jeske O."/>
            <person name="Meyerdierks A."/>
            <person name="Storesund J.E."/>
            <person name="Kallscheuer N."/>
            <person name="Luecker S."/>
            <person name="Lage O.M."/>
            <person name="Pohl T."/>
            <person name="Merkel B.J."/>
            <person name="Hornburger P."/>
            <person name="Mueller R.-W."/>
            <person name="Bruemmer F."/>
            <person name="Labrenz M."/>
            <person name="Spormann A.M."/>
            <person name="Op den Camp H."/>
            <person name="Overmann J."/>
            <person name="Amann R."/>
            <person name="Jetten M.S.M."/>
            <person name="Mascher T."/>
            <person name="Medema M.H."/>
            <person name="Devos D.P."/>
            <person name="Kaster A.-K."/>
            <person name="Ovreas L."/>
            <person name="Rohde M."/>
            <person name="Galperin M.Y."/>
            <person name="Jogler C."/>
        </authorList>
    </citation>
    <scope>NUCLEOTIDE SEQUENCE [LARGE SCALE GENOMIC DNA]</scope>
    <source>
        <strain evidence="1 2">Enr10</strain>
    </source>
</reference>
<dbReference type="Pfam" id="PF13432">
    <property type="entry name" value="TPR_16"/>
    <property type="match status" value="2"/>
</dbReference>
<evidence type="ECO:0000313" key="2">
    <source>
        <dbReference type="Proteomes" id="UP000315647"/>
    </source>
</evidence>
<organism evidence="1 2">
    <name type="scientific">Gimesia panareensis</name>
    <dbReference type="NCBI Taxonomy" id="2527978"/>
    <lineage>
        <taxon>Bacteria</taxon>
        <taxon>Pseudomonadati</taxon>
        <taxon>Planctomycetota</taxon>
        <taxon>Planctomycetia</taxon>
        <taxon>Planctomycetales</taxon>
        <taxon>Planctomycetaceae</taxon>
        <taxon>Gimesia</taxon>
    </lineage>
</organism>
<evidence type="ECO:0000313" key="1">
    <source>
        <dbReference type="EMBL" id="QDT27364.1"/>
    </source>
</evidence>
<dbReference type="Gene3D" id="1.25.40.10">
    <property type="entry name" value="Tetratricopeptide repeat domain"/>
    <property type="match status" value="2"/>
</dbReference>
<name>A0A517Q6W8_9PLAN</name>
<gene>
    <name evidence="1" type="ORF">Enr10x_26810</name>
</gene>
<dbReference type="AlphaFoldDB" id="A0A517Q6W8"/>
<proteinExistence type="predicted"/>
<accession>A0A517Q6W8</accession>